<dbReference type="EMBL" id="MN585979">
    <property type="protein sequence ID" value="QGJ88845.1"/>
    <property type="molecule type" value="Genomic_DNA"/>
</dbReference>
<organism evidence="1 2">
    <name type="scientific">Mycobacterium phage Yecey3</name>
    <dbReference type="NCBI Taxonomy" id="2656617"/>
    <lineage>
        <taxon>Viruses</taxon>
        <taxon>Duplodnaviria</taxon>
        <taxon>Heunggongvirae</taxon>
        <taxon>Uroviricota</taxon>
        <taxon>Caudoviricetes</taxon>
        <taxon>Yeceytrevirus</taxon>
        <taxon>Yeceytrevirus yecey3</taxon>
    </lineage>
</organism>
<dbReference type="RefSeq" id="YP_010061519.1">
    <property type="nucleotide sequence ID" value="NC_054783.1"/>
</dbReference>
<dbReference type="GeneID" id="64871136"/>
<proteinExistence type="predicted"/>
<evidence type="ECO:0000313" key="1">
    <source>
        <dbReference type="EMBL" id="QGJ88845.1"/>
    </source>
</evidence>
<gene>
    <name evidence="1" type="primary">94</name>
    <name evidence="1" type="ORF">SEA_YECEY3_94</name>
</gene>
<protein>
    <submittedName>
        <fullName evidence="1">Uncharacterized protein</fullName>
    </submittedName>
</protein>
<evidence type="ECO:0000313" key="2">
    <source>
        <dbReference type="Proteomes" id="UP000423725"/>
    </source>
</evidence>
<keyword evidence="2" id="KW-1185">Reference proteome</keyword>
<sequence length="45" mass="5132">MIPDSNELARMERENEDPAVLAAIDVLSKTLRFSVKDNLEDDWIA</sequence>
<dbReference type="KEGG" id="vg:64871136"/>
<reference evidence="1 2" key="1">
    <citation type="submission" date="2019-10" db="EMBL/GenBank/DDBJ databases">
        <authorList>
            <person name="Curtis N."/>
            <person name="Kistler A.L."/>
            <person name="Garlena R.A."/>
            <person name="Russell D.A."/>
            <person name="Pope W.H."/>
            <person name="Jacobs-Sera D."/>
            <person name="Hatfull G.F."/>
        </authorList>
    </citation>
    <scope>NUCLEOTIDE SEQUENCE [LARGE SCALE GENOMIC DNA]</scope>
</reference>
<accession>A0A649VA11</accession>
<dbReference type="Proteomes" id="UP000423725">
    <property type="component" value="Segment"/>
</dbReference>
<name>A0A649VA11_9CAUD</name>